<dbReference type="SUPFAM" id="SSF50331">
    <property type="entry name" value="MOP-like"/>
    <property type="match status" value="1"/>
</dbReference>
<dbReference type="AlphaFoldDB" id="A0A1H8VPH5"/>
<keyword evidence="6" id="KW-1278">Translocase</keyword>
<protein>
    <recommendedName>
        <fullName evidence="13">ABC-type D-xylose/L-arabinose transporter</fullName>
        <ecNumber evidence="13">7.5.2.13</ecNumber>
    </recommendedName>
</protein>
<dbReference type="SUPFAM" id="SSF52540">
    <property type="entry name" value="P-loop containing nucleoside triphosphate hydrolases"/>
    <property type="match status" value="1"/>
</dbReference>
<dbReference type="InterPro" id="IPR047641">
    <property type="entry name" value="ABC_transpr_MalK/UgpC-like"/>
</dbReference>
<dbReference type="CDD" id="cd03301">
    <property type="entry name" value="ABC_MalK_N"/>
    <property type="match status" value="1"/>
</dbReference>
<comment type="catalytic activity">
    <reaction evidence="9">
        <text>L-arabinose(out) + ATP + H2O = L-arabinose(in) + ADP + phosphate + H(+)</text>
        <dbReference type="Rhea" id="RHEA:30007"/>
        <dbReference type="ChEBI" id="CHEBI:15377"/>
        <dbReference type="ChEBI" id="CHEBI:15378"/>
        <dbReference type="ChEBI" id="CHEBI:17535"/>
        <dbReference type="ChEBI" id="CHEBI:30616"/>
        <dbReference type="ChEBI" id="CHEBI:43474"/>
        <dbReference type="ChEBI" id="CHEBI:456216"/>
        <dbReference type="EC" id="7.5.2.13"/>
    </reaction>
    <physiologicalReaction direction="left-to-right" evidence="9">
        <dbReference type="Rhea" id="RHEA:30008"/>
    </physiologicalReaction>
</comment>
<dbReference type="InterPro" id="IPR012340">
    <property type="entry name" value="NA-bd_OB-fold"/>
</dbReference>
<dbReference type="EC" id="7.5.2.13" evidence="13"/>
<dbReference type="Proteomes" id="UP000199126">
    <property type="component" value="Unassembled WGS sequence"/>
</dbReference>
<evidence type="ECO:0000256" key="7">
    <source>
        <dbReference type="ARBA" id="ARBA00023136"/>
    </source>
</evidence>
<organism evidence="15 16">
    <name type="scientific">Halogranum amylolyticum</name>
    <dbReference type="NCBI Taxonomy" id="660520"/>
    <lineage>
        <taxon>Archaea</taxon>
        <taxon>Methanobacteriati</taxon>
        <taxon>Methanobacteriota</taxon>
        <taxon>Stenosarchaea group</taxon>
        <taxon>Halobacteria</taxon>
        <taxon>Halobacteriales</taxon>
        <taxon>Haloferacaceae</taxon>
    </lineage>
</organism>
<name>A0A1H8VPH5_9EURY</name>
<comment type="subcellular location">
    <subcellularLocation>
        <location evidence="1">Cell membrane</location>
        <topology evidence="1">Peripheral membrane protein</topology>
    </subcellularLocation>
</comment>
<dbReference type="GO" id="GO:0140359">
    <property type="term" value="F:ABC-type transporter activity"/>
    <property type="evidence" value="ECO:0007669"/>
    <property type="project" value="InterPro"/>
</dbReference>
<keyword evidence="5 15" id="KW-0067">ATP-binding</keyword>
<keyword evidence="7" id="KW-0472">Membrane</keyword>
<dbReference type="GO" id="GO:0055052">
    <property type="term" value="C:ATP-binding cassette (ABC) transporter complex, substrate-binding subunit-containing"/>
    <property type="evidence" value="ECO:0007669"/>
    <property type="project" value="TreeGrafter"/>
</dbReference>
<comment type="catalytic activity">
    <reaction evidence="8">
        <text>D-xylose(out) + ATP + H2O = D-xylose(in) + ADP + phosphate + H(+)</text>
        <dbReference type="Rhea" id="RHEA:29899"/>
        <dbReference type="ChEBI" id="CHEBI:15377"/>
        <dbReference type="ChEBI" id="CHEBI:15378"/>
        <dbReference type="ChEBI" id="CHEBI:30616"/>
        <dbReference type="ChEBI" id="CHEBI:43474"/>
        <dbReference type="ChEBI" id="CHEBI:53455"/>
        <dbReference type="ChEBI" id="CHEBI:456216"/>
        <dbReference type="EC" id="7.5.2.13"/>
    </reaction>
    <physiologicalReaction direction="left-to-right" evidence="8">
        <dbReference type="Rhea" id="RHEA:29900"/>
    </physiologicalReaction>
</comment>
<dbReference type="PANTHER" id="PTHR43875:SF15">
    <property type="entry name" value="TREHALOSE IMPORT ATP-BINDING PROTEIN SUGC"/>
    <property type="match status" value="1"/>
</dbReference>
<keyword evidence="3" id="KW-1003">Cell membrane</keyword>
<keyword evidence="15" id="KW-0762">Sugar transport</keyword>
<dbReference type="Pfam" id="PF17912">
    <property type="entry name" value="OB_MalK"/>
    <property type="match status" value="1"/>
</dbReference>
<dbReference type="InterPro" id="IPR003593">
    <property type="entry name" value="AAA+_ATPase"/>
</dbReference>
<dbReference type="Gene3D" id="3.40.50.300">
    <property type="entry name" value="P-loop containing nucleotide triphosphate hydrolases"/>
    <property type="match status" value="1"/>
</dbReference>
<dbReference type="InterPro" id="IPR027417">
    <property type="entry name" value="P-loop_NTPase"/>
</dbReference>
<dbReference type="PANTHER" id="PTHR43875">
    <property type="entry name" value="MALTODEXTRIN IMPORT ATP-BINDING PROTEIN MSMX"/>
    <property type="match status" value="1"/>
</dbReference>
<feature type="domain" description="ABC transporter" evidence="14">
    <location>
        <begin position="4"/>
        <end position="239"/>
    </location>
</feature>
<evidence type="ECO:0000259" key="14">
    <source>
        <dbReference type="PROSITE" id="PS50893"/>
    </source>
</evidence>
<dbReference type="SMART" id="SM00382">
    <property type="entry name" value="AAA"/>
    <property type="match status" value="1"/>
</dbReference>
<dbReference type="Gene3D" id="2.40.50.100">
    <property type="match status" value="1"/>
</dbReference>
<gene>
    <name evidence="15" type="ORF">SAMN04487948_11845</name>
</gene>
<dbReference type="RefSeq" id="WP_089827261.1">
    <property type="nucleotide sequence ID" value="NZ_FODV01000018.1"/>
</dbReference>
<evidence type="ECO:0000256" key="2">
    <source>
        <dbReference type="ARBA" id="ARBA00022448"/>
    </source>
</evidence>
<dbReference type="PROSITE" id="PS50893">
    <property type="entry name" value="ABC_TRANSPORTER_2"/>
    <property type="match status" value="1"/>
</dbReference>
<keyword evidence="2" id="KW-0813">Transport</keyword>
<evidence type="ECO:0000256" key="11">
    <source>
        <dbReference type="ARBA" id="ARBA00061029"/>
    </source>
</evidence>
<comment type="function">
    <text evidence="10">Part of the ABC transporter complex XacGHIJK involved in the uptake of xylose and arabinose. Responsible for energy coupling to the transport system.</text>
</comment>
<reference evidence="16" key="1">
    <citation type="submission" date="2016-10" db="EMBL/GenBank/DDBJ databases">
        <authorList>
            <person name="Varghese N."/>
            <person name="Submissions S."/>
        </authorList>
    </citation>
    <scope>NUCLEOTIDE SEQUENCE [LARGE SCALE GENOMIC DNA]</scope>
    <source>
        <strain evidence="16">CGMCC 1.10121</strain>
    </source>
</reference>
<accession>A0A1H8VPH5</accession>
<comment type="similarity">
    <text evidence="11">Belongs to the ABC transporter superfamily. Carbohydrate uptake transporter-1 (CUT1) (TC 3.A.1.1) family.</text>
</comment>
<evidence type="ECO:0000256" key="1">
    <source>
        <dbReference type="ARBA" id="ARBA00004202"/>
    </source>
</evidence>
<evidence type="ECO:0000256" key="10">
    <source>
        <dbReference type="ARBA" id="ARBA00053454"/>
    </source>
</evidence>
<evidence type="ECO:0000256" key="13">
    <source>
        <dbReference type="ARBA" id="ARBA00066315"/>
    </source>
</evidence>
<evidence type="ECO:0000256" key="5">
    <source>
        <dbReference type="ARBA" id="ARBA00022840"/>
    </source>
</evidence>
<keyword evidence="4" id="KW-0547">Nucleotide-binding</keyword>
<evidence type="ECO:0000256" key="3">
    <source>
        <dbReference type="ARBA" id="ARBA00022475"/>
    </source>
</evidence>
<dbReference type="GO" id="GO:0016887">
    <property type="term" value="F:ATP hydrolysis activity"/>
    <property type="evidence" value="ECO:0007669"/>
    <property type="project" value="InterPro"/>
</dbReference>
<dbReference type="FunFam" id="3.40.50.300:FF:000042">
    <property type="entry name" value="Maltose/maltodextrin ABC transporter, ATP-binding protein"/>
    <property type="match status" value="1"/>
</dbReference>
<evidence type="ECO:0000313" key="16">
    <source>
        <dbReference type="Proteomes" id="UP000199126"/>
    </source>
</evidence>
<evidence type="ECO:0000256" key="8">
    <source>
        <dbReference type="ARBA" id="ARBA00050355"/>
    </source>
</evidence>
<dbReference type="GO" id="GO:0005524">
    <property type="term" value="F:ATP binding"/>
    <property type="evidence" value="ECO:0007669"/>
    <property type="project" value="UniProtKB-KW"/>
</dbReference>
<keyword evidence="16" id="KW-1185">Reference proteome</keyword>
<dbReference type="Gene3D" id="2.40.50.140">
    <property type="entry name" value="Nucleic acid-binding proteins"/>
    <property type="match status" value="1"/>
</dbReference>
<proteinExistence type="inferred from homology"/>
<evidence type="ECO:0000313" key="15">
    <source>
        <dbReference type="EMBL" id="SEP17107.1"/>
    </source>
</evidence>
<dbReference type="InterPro" id="IPR015855">
    <property type="entry name" value="ABC_transpr_MalK-like"/>
</dbReference>
<dbReference type="PROSITE" id="PS00211">
    <property type="entry name" value="ABC_TRANSPORTER_1"/>
    <property type="match status" value="1"/>
</dbReference>
<dbReference type="NCBIfam" id="NF008653">
    <property type="entry name" value="PRK11650.1"/>
    <property type="match status" value="1"/>
</dbReference>
<dbReference type="InterPro" id="IPR008995">
    <property type="entry name" value="Mo/tungstate-bd_C_term_dom"/>
</dbReference>
<dbReference type="InterPro" id="IPR040582">
    <property type="entry name" value="OB_MalK-like"/>
</dbReference>
<evidence type="ECO:0000256" key="4">
    <source>
        <dbReference type="ARBA" id="ARBA00022741"/>
    </source>
</evidence>
<dbReference type="OrthoDB" id="18368at2157"/>
<dbReference type="InterPro" id="IPR017871">
    <property type="entry name" value="ABC_transporter-like_CS"/>
</dbReference>
<dbReference type="Pfam" id="PF00005">
    <property type="entry name" value="ABC_tran"/>
    <property type="match status" value="1"/>
</dbReference>
<dbReference type="EMBL" id="FODV01000018">
    <property type="protein sequence ID" value="SEP17107.1"/>
    <property type="molecule type" value="Genomic_DNA"/>
</dbReference>
<comment type="subunit">
    <text evidence="12">The complex is composed of two ATP-binding proteins (XacJ and XacK), two transmembrane proteins (XacH and XacI) and a solute-binding protein (XacG).</text>
</comment>
<sequence>MARITLDDVTKRFGEEGDSVVAVDDVSLEMQDGEFIVFVGPSGSGKSTLMRIVAGLETQSEGDVFIEDTVVNQLGPRARDIAMVFQNYALYPNMTVEENMSFGLKMSTDLSADEIERKVTEAAEMMGIGKLLDNKPGELSGGQQQRVALGRAIVRDPNVFLMDEPLSNLDAKLRTTMRTEINRLQNELGVTTLYVTHDQTEAMTMGDRLVVLNYGELQQVGTPLECFYRPANEFVAGFIGSPSMNFFKGDVEGGTLTVNGFEYDLSERMLSNVGDRERVTMGGRPGDFDLSTDPVGTNSFEVVVDVVEPMGSISYVYVQPVNQSHDETFVIEIDGQKPISEGQRLYAYVPSEDVHLFDMETGETIHQRKLNEDVETVLSQRLQDQDASAGAD</sequence>
<evidence type="ECO:0000256" key="12">
    <source>
        <dbReference type="ARBA" id="ARBA00065962"/>
    </source>
</evidence>
<evidence type="ECO:0000256" key="9">
    <source>
        <dbReference type="ARBA" id="ARBA00051890"/>
    </source>
</evidence>
<dbReference type="InterPro" id="IPR003439">
    <property type="entry name" value="ABC_transporter-like_ATP-bd"/>
</dbReference>
<dbReference type="GO" id="GO:0008643">
    <property type="term" value="P:carbohydrate transport"/>
    <property type="evidence" value="ECO:0007669"/>
    <property type="project" value="InterPro"/>
</dbReference>
<evidence type="ECO:0000256" key="6">
    <source>
        <dbReference type="ARBA" id="ARBA00022967"/>
    </source>
</evidence>